<keyword evidence="5" id="KW-0378">Hydrolase</keyword>
<organism evidence="8 9">
    <name type="scientific">Kalanchoe fedtschenkoi</name>
    <name type="common">Lavender scallops</name>
    <name type="synonym">South American air plant</name>
    <dbReference type="NCBI Taxonomy" id="63787"/>
    <lineage>
        <taxon>Eukaryota</taxon>
        <taxon>Viridiplantae</taxon>
        <taxon>Streptophyta</taxon>
        <taxon>Embryophyta</taxon>
        <taxon>Tracheophyta</taxon>
        <taxon>Spermatophyta</taxon>
        <taxon>Magnoliopsida</taxon>
        <taxon>eudicotyledons</taxon>
        <taxon>Gunneridae</taxon>
        <taxon>Pentapetalae</taxon>
        <taxon>Saxifragales</taxon>
        <taxon>Crassulaceae</taxon>
        <taxon>Kalanchoe</taxon>
    </lineage>
</organism>
<dbReference type="PANTHER" id="PTHR45650:SF32">
    <property type="entry name" value="GDSL-LIKE LIPASE_ACYLHYDROLASE"/>
    <property type="match status" value="1"/>
</dbReference>
<dbReference type="AlphaFoldDB" id="A0A7N0VEC1"/>
<comment type="subcellular location">
    <subcellularLocation>
        <location evidence="1">Secreted</location>
    </subcellularLocation>
</comment>
<dbReference type="GO" id="GO:0005576">
    <property type="term" value="C:extracellular region"/>
    <property type="evidence" value="ECO:0007669"/>
    <property type="project" value="UniProtKB-SubCell"/>
</dbReference>
<keyword evidence="7" id="KW-0443">Lipid metabolism</keyword>
<evidence type="ECO:0000256" key="1">
    <source>
        <dbReference type="ARBA" id="ARBA00004613"/>
    </source>
</evidence>
<evidence type="ECO:0000256" key="5">
    <source>
        <dbReference type="ARBA" id="ARBA00022801"/>
    </source>
</evidence>
<keyword evidence="6" id="KW-0442">Lipid degradation</keyword>
<name>A0A7N0VEC1_KALFE</name>
<evidence type="ECO:0008006" key="10">
    <source>
        <dbReference type="Google" id="ProtNLM"/>
    </source>
</evidence>
<dbReference type="Gene3D" id="3.40.50.1110">
    <property type="entry name" value="SGNH hydrolase"/>
    <property type="match status" value="2"/>
</dbReference>
<sequence>MFVIGDSLVDNGNNNYLNSLAKSNYLPYGIDFPQGPSGRFNNGKTIAIHNLGLRKFLLAGVGPLGCIPNQLASSLITAPGKCVTHVNDLVKSFNKRLISLVDQLNANHNNGSIFSYGNTFDAFIDIINGPSKYGFLVANRGCCGVGKNRGEITCLPLLVPCAKRDRYVFWDAYHPTEAVNKIYAQRAYTGPTSDCYPVNIKQMAQM</sequence>
<proteinExistence type="inferred from homology"/>
<keyword evidence="4" id="KW-0732">Signal</keyword>
<keyword evidence="3" id="KW-0964">Secreted</keyword>
<evidence type="ECO:0000256" key="7">
    <source>
        <dbReference type="ARBA" id="ARBA00023098"/>
    </source>
</evidence>
<dbReference type="PANTHER" id="PTHR45650">
    <property type="entry name" value="GDSL-LIKE LIPASE/ACYLHYDROLASE-RELATED"/>
    <property type="match status" value="1"/>
</dbReference>
<dbReference type="InterPro" id="IPR036514">
    <property type="entry name" value="SGNH_hydro_sf"/>
</dbReference>
<comment type="similarity">
    <text evidence="2">Belongs to the 'GDSL' lipolytic enzyme family.</text>
</comment>
<protein>
    <recommendedName>
        <fullName evidence="10">GDSL esterase/lipase</fullName>
    </recommendedName>
</protein>
<dbReference type="OMA" id="QMLGTFN"/>
<evidence type="ECO:0000256" key="6">
    <source>
        <dbReference type="ARBA" id="ARBA00022963"/>
    </source>
</evidence>
<dbReference type="GO" id="GO:0016788">
    <property type="term" value="F:hydrolase activity, acting on ester bonds"/>
    <property type="evidence" value="ECO:0007669"/>
    <property type="project" value="InterPro"/>
</dbReference>
<dbReference type="GO" id="GO:0016042">
    <property type="term" value="P:lipid catabolic process"/>
    <property type="evidence" value="ECO:0007669"/>
    <property type="project" value="UniProtKB-KW"/>
</dbReference>
<dbReference type="Proteomes" id="UP000594263">
    <property type="component" value="Unplaced"/>
</dbReference>
<dbReference type="EnsemblPlants" id="Kaladp0666s0038.1.v1.1">
    <property type="protein sequence ID" value="Kaladp0666s0038.1.v1.1"/>
    <property type="gene ID" value="Kaladp0666s0038.v1.1"/>
</dbReference>
<keyword evidence="9" id="KW-1185">Reference proteome</keyword>
<evidence type="ECO:0000313" key="9">
    <source>
        <dbReference type="Proteomes" id="UP000594263"/>
    </source>
</evidence>
<dbReference type="Pfam" id="PF00657">
    <property type="entry name" value="Lipase_GDSL"/>
    <property type="match status" value="1"/>
</dbReference>
<evidence type="ECO:0000256" key="3">
    <source>
        <dbReference type="ARBA" id="ARBA00022525"/>
    </source>
</evidence>
<evidence type="ECO:0000256" key="2">
    <source>
        <dbReference type="ARBA" id="ARBA00008668"/>
    </source>
</evidence>
<accession>A0A7N0VEC1</accession>
<dbReference type="InterPro" id="IPR051238">
    <property type="entry name" value="GDSL_esterase/lipase"/>
</dbReference>
<dbReference type="Gramene" id="Kaladp0666s0038.1.v1.1">
    <property type="protein sequence ID" value="Kaladp0666s0038.1.v1.1"/>
    <property type="gene ID" value="Kaladp0666s0038.v1.1"/>
</dbReference>
<reference evidence="8" key="1">
    <citation type="submission" date="2021-01" db="UniProtKB">
        <authorList>
            <consortium name="EnsemblPlants"/>
        </authorList>
    </citation>
    <scope>IDENTIFICATION</scope>
</reference>
<dbReference type="InterPro" id="IPR001087">
    <property type="entry name" value="GDSL"/>
</dbReference>
<evidence type="ECO:0000256" key="4">
    <source>
        <dbReference type="ARBA" id="ARBA00022729"/>
    </source>
</evidence>
<evidence type="ECO:0000313" key="8">
    <source>
        <dbReference type="EnsemblPlants" id="Kaladp0666s0038.1.v1.1"/>
    </source>
</evidence>